<dbReference type="Proteomes" id="UP000005798">
    <property type="component" value="Unassembled WGS sequence"/>
</dbReference>
<gene>
    <name evidence="1" type="ORF">CLORAM_00044</name>
</gene>
<dbReference type="EMBL" id="ABFX02000002">
    <property type="protein sequence ID" value="EDS19953.1"/>
    <property type="molecule type" value="Genomic_DNA"/>
</dbReference>
<dbReference type="AlphaFoldDB" id="B0N0J6"/>
<evidence type="ECO:0000313" key="1">
    <source>
        <dbReference type="EMBL" id="EDS19953.1"/>
    </source>
</evidence>
<keyword evidence="2" id="KW-1185">Reference proteome</keyword>
<sequence>MTSLKLLEANNVKTRAKGNIHRYTKDYLHLYVCPTRASDTQDDQIKASKCINAHL</sequence>
<organism evidence="1 2">
    <name type="scientific">Thomasclavelia ramosa DSM 1402</name>
    <dbReference type="NCBI Taxonomy" id="445974"/>
    <lineage>
        <taxon>Bacteria</taxon>
        <taxon>Bacillati</taxon>
        <taxon>Bacillota</taxon>
        <taxon>Erysipelotrichia</taxon>
        <taxon>Erysipelotrichales</taxon>
        <taxon>Coprobacillaceae</taxon>
        <taxon>Thomasclavelia</taxon>
    </lineage>
</organism>
<dbReference type="HOGENOM" id="CLU_3025270_0_0_9"/>
<proteinExistence type="predicted"/>
<reference evidence="1" key="1">
    <citation type="submission" date="2007-11" db="EMBL/GenBank/DDBJ databases">
        <authorList>
            <person name="Fulton L."/>
            <person name="Clifton S."/>
            <person name="Fulton B."/>
            <person name="Xu J."/>
            <person name="Minx P."/>
            <person name="Pepin K.H."/>
            <person name="Johnson M."/>
            <person name="Thiruvilangam P."/>
            <person name="Bhonagiri V."/>
            <person name="Nash W.E."/>
            <person name="Mardis E.R."/>
            <person name="Wilson R.K."/>
        </authorList>
    </citation>
    <scope>NUCLEOTIDE SEQUENCE [LARGE SCALE GENOMIC DNA]</scope>
    <source>
        <strain evidence="1">DSM 1402</strain>
    </source>
</reference>
<protein>
    <submittedName>
        <fullName evidence="1">Uncharacterized protein</fullName>
    </submittedName>
</protein>
<comment type="caution">
    <text evidence="1">The sequence shown here is derived from an EMBL/GenBank/DDBJ whole genome shotgun (WGS) entry which is preliminary data.</text>
</comment>
<reference evidence="1" key="2">
    <citation type="submission" date="2014-06" db="EMBL/GenBank/DDBJ databases">
        <title>Draft genome sequence of Clostridium ramosum(DSM 1402).</title>
        <authorList>
            <person name="Sudarsanam P."/>
            <person name="Ley R."/>
            <person name="Guruge J."/>
            <person name="Turnbaugh P.J."/>
            <person name="Mahowald M."/>
            <person name="Liep D."/>
            <person name="Gordon J."/>
        </authorList>
    </citation>
    <scope>NUCLEOTIDE SEQUENCE</scope>
    <source>
        <strain evidence="1">DSM 1402</strain>
    </source>
</reference>
<accession>B0N0J6</accession>
<name>B0N0J6_9FIRM</name>
<evidence type="ECO:0000313" key="2">
    <source>
        <dbReference type="Proteomes" id="UP000005798"/>
    </source>
</evidence>